<dbReference type="Proteomes" id="UP000053611">
    <property type="component" value="Unassembled WGS sequence"/>
</dbReference>
<feature type="compositionally biased region" description="Low complexity" evidence="1">
    <location>
        <begin position="1061"/>
        <end position="1071"/>
    </location>
</feature>
<accession>A0A0J0XR72</accession>
<gene>
    <name evidence="2" type="ORF">CC85DRAFT_291386</name>
</gene>
<dbReference type="EMBL" id="KQ087193">
    <property type="protein sequence ID" value="KLT43585.1"/>
    <property type="molecule type" value="Genomic_DNA"/>
</dbReference>
<evidence type="ECO:0000313" key="2">
    <source>
        <dbReference type="EMBL" id="KLT43585.1"/>
    </source>
</evidence>
<evidence type="ECO:0000256" key="1">
    <source>
        <dbReference type="SAM" id="MobiDB-lite"/>
    </source>
</evidence>
<dbReference type="GeneID" id="28985382"/>
<reference evidence="2 3" key="1">
    <citation type="submission" date="2015-03" db="EMBL/GenBank/DDBJ databases">
        <title>Genomics and transcriptomics of the oil-accumulating basidiomycete yeast T. oleaginosus allow insights into substrate utilization and the diverse evolutionary trajectories of mating systems in fungi.</title>
        <authorList>
            <consortium name="DOE Joint Genome Institute"/>
            <person name="Kourist R."/>
            <person name="Kracht O."/>
            <person name="Bracharz F."/>
            <person name="Lipzen A."/>
            <person name="Nolan M."/>
            <person name="Ohm R."/>
            <person name="Grigoriev I."/>
            <person name="Sun S."/>
            <person name="Heitman J."/>
            <person name="Bruck T."/>
            <person name="Nowrousian M."/>
        </authorList>
    </citation>
    <scope>NUCLEOTIDE SEQUENCE [LARGE SCALE GENOMIC DNA]</scope>
    <source>
        <strain evidence="2 3">IBC0246</strain>
    </source>
</reference>
<dbReference type="RefSeq" id="XP_018280076.1">
    <property type="nucleotide sequence ID" value="XM_018424779.1"/>
</dbReference>
<proteinExistence type="predicted"/>
<protein>
    <submittedName>
        <fullName evidence="2">Uncharacterized protein</fullName>
    </submittedName>
</protein>
<feature type="region of interest" description="Disordered" evidence="1">
    <location>
        <begin position="707"/>
        <end position="727"/>
    </location>
</feature>
<keyword evidence="3" id="KW-1185">Reference proteome</keyword>
<name>A0A0J0XR72_9TREE</name>
<evidence type="ECO:0000313" key="3">
    <source>
        <dbReference type="Proteomes" id="UP000053611"/>
    </source>
</evidence>
<sequence length="1548" mass="166789">MGCSASKQVATIDSAQNNLTTMHHDAPIASEAATEKKADEIPEFCEVMHQLGYFAEVVTGYLLDSDMFSVVSLDASDASRRATAAVDLLQYGPPPGPPPRSPPACIRIYEFCNRYPVLAEIGRAAAAWASVQVDSVFVRLTATDRNEFSIDAAFVCQNDIVMPHEIHSASVKQKELYKSISDLWRDNFAYGATGVDHPGDMELQWYSDNTLFIRGVDWQPQTNVGGEKRALWVHHLKENLRSLLHNAEVAEARSTLRGLEFRNRLGAVLGDMLKVILTWPPTDSSIAQLLIHLVHLDGHGPSGRVEMSDRAGNDLTNTATHAFPDPTLLQDSVVKYWTDLCATGTPGVDHATSLTIEALFDLSQGTSHPVKHRVTVGFSVDGVGLRPRATYEDVYRLRPDEEPRTAAPPRITFAGLPSCAGNEQAFFDAFNPALSPILSAAFAWRPADNIAKVVVMLAHVPTHGPAARVAIFSDTECFVGMSGGTPRPPRALHDVVWTLWANFCVAHPNDLPHVLTITGKLGDSAGQTSAGFELHGVWRREDLTPADISHINMLYGLPRDDFPSADGGRSPPTTGRNCFSSTTCNQRSVSATMASNRLSHQGTILLDIPGLNFNSPPPPYPDVHVAQAISAAARAPLPRIPGANVAARDSSHPAPMQEVQAVARDASQGWEADVGDVEHILASCTTITMEGRAVFVIDHQFNVANSDAPATAPPSPPAAMTQSDEQRSREFCVQRLGRISSNIARQAVEWTERRDVQAVWIRLTADSQHCASSDVAFLINTTVVTPHEIHPDVLKQENLFVAMIQPWLQDIVLNGRVGVDYPGDVVFKQSLADNTMSLDGINWTAHTYKQPGRRAPWLTALKERMAAHLGPPGSIVIFHRELDAQNRPSVTAPAGPGQTQLLYKGMAGEALDERTAAFLRRAAPIRAIVEAVMAWPATYGRIDIASVGLFHMPGHGSTVRVDLTDSSARLISDPPAPAHVNPNGLQEKVARLWADLCRQGTPEVDHPVMVAFMLGPKGAGSVSEVSVKLVWHEATMPAPRRAFVSRTYNARPGDDVTGWTSRSPNSIVSSSRTNTNIAPPSGSQPVSGPHASSGASNPLATSVANLSLSGHSSPTALSTISAMGSPPAVIMTSPAFASPPLGMASPPLGMASPPIGTTSPPLGTAYAPHNPASPPLSYGSPHLGMTNASAMTPHVPAWTGGTLPPFRYQGMGGLILDQITTSFLNRAKADIGAMLAYIIDWPPTMRQIELISIVLVHIRGRGVSARVRLTNLMGNDITTWTTQQYTNWGLLQQVVAERWATLCRRGVPGVNHPEMLALTATPRHTQTINVVSAAACWEYASEELESSVESIYAERAGIPVDAGWAPPPATAPMPPAPMRATTMPVPLANHPPPQAPSHGQHLCNMMKEIMTWPPTLGRIDELHAYLVHMRGKGSTVHVRLFDTAGTDITASTSTGHQDATLLQNRVAGHWATLCREGQLEIAHPPMLILVAVPATGELKEVATRAIWVEAALPESARTAVQGYYEVRPGDNTDRRASGMRQGTVPIFI</sequence>
<organism evidence="2 3">
    <name type="scientific">Cutaneotrichosporon oleaginosum</name>
    <dbReference type="NCBI Taxonomy" id="879819"/>
    <lineage>
        <taxon>Eukaryota</taxon>
        <taxon>Fungi</taxon>
        <taxon>Dikarya</taxon>
        <taxon>Basidiomycota</taxon>
        <taxon>Agaricomycotina</taxon>
        <taxon>Tremellomycetes</taxon>
        <taxon>Trichosporonales</taxon>
        <taxon>Trichosporonaceae</taxon>
        <taxon>Cutaneotrichosporon</taxon>
    </lineage>
</organism>
<feature type="compositionally biased region" description="Polar residues" evidence="1">
    <location>
        <begin position="1072"/>
        <end position="1086"/>
    </location>
</feature>
<dbReference type="STRING" id="879819.A0A0J0XR72"/>
<feature type="region of interest" description="Disordered" evidence="1">
    <location>
        <begin position="1050"/>
        <end position="1098"/>
    </location>
</feature>